<sequence length="96" mass="11080">MAPNKINVQTVKKESIKSLSFPKEEVLEKRKDQIDRFLELQRALSLGNLERQKVKIIFVDSEGFKKVETTIWGITDKEVILKQATIIPLERIISIS</sequence>
<protein>
    <recommendedName>
        <fullName evidence="3">YolD-like protein</fullName>
    </recommendedName>
</protein>
<accession>A0A4Q7P2H6</accession>
<evidence type="ECO:0000313" key="2">
    <source>
        <dbReference type="Proteomes" id="UP000292262"/>
    </source>
</evidence>
<evidence type="ECO:0000313" key="1">
    <source>
        <dbReference type="EMBL" id="RZS93975.1"/>
    </source>
</evidence>
<name>A0A4Q7P2H6_9FLAO</name>
<dbReference type="OrthoDB" id="982075at2"/>
<dbReference type="Proteomes" id="UP000292262">
    <property type="component" value="Unassembled WGS sequence"/>
</dbReference>
<evidence type="ECO:0008006" key="3">
    <source>
        <dbReference type="Google" id="ProtNLM"/>
    </source>
</evidence>
<organism evidence="1 2">
    <name type="scientific">Aquimarina brevivitae</name>
    <dbReference type="NCBI Taxonomy" id="323412"/>
    <lineage>
        <taxon>Bacteria</taxon>
        <taxon>Pseudomonadati</taxon>
        <taxon>Bacteroidota</taxon>
        <taxon>Flavobacteriia</taxon>
        <taxon>Flavobacteriales</taxon>
        <taxon>Flavobacteriaceae</taxon>
        <taxon>Aquimarina</taxon>
    </lineage>
</organism>
<reference evidence="1 2" key="1">
    <citation type="submission" date="2019-02" db="EMBL/GenBank/DDBJ databases">
        <title>Genomic Encyclopedia of Type Strains, Phase IV (KMG-IV): sequencing the most valuable type-strain genomes for metagenomic binning, comparative biology and taxonomic classification.</title>
        <authorList>
            <person name="Goeker M."/>
        </authorList>
    </citation>
    <scope>NUCLEOTIDE SEQUENCE [LARGE SCALE GENOMIC DNA]</scope>
    <source>
        <strain evidence="1 2">DSM 17196</strain>
    </source>
</reference>
<dbReference type="AlphaFoldDB" id="A0A4Q7P2H6"/>
<comment type="caution">
    <text evidence="1">The sequence shown here is derived from an EMBL/GenBank/DDBJ whole genome shotgun (WGS) entry which is preliminary data.</text>
</comment>
<dbReference type="RefSeq" id="WP_130287075.1">
    <property type="nucleotide sequence ID" value="NZ_SGXE01000002.1"/>
</dbReference>
<keyword evidence="2" id="KW-1185">Reference proteome</keyword>
<dbReference type="EMBL" id="SGXE01000002">
    <property type="protein sequence ID" value="RZS93975.1"/>
    <property type="molecule type" value="Genomic_DNA"/>
</dbReference>
<proteinExistence type="predicted"/>
<gene>
    <name evidence="1" type="ORF">EV197_2557</name>
</gene>